<reference evidence="2 3" key="1">
    <citation type="submission" date="2020-05" db="EMBL/GenBank/DDBJ databases">
        <title>Identification and distribution of gene clusters putatively required for synthesis of sphingolipid metabolism inhibitors in phylogenetically diverse species of the filamentous fungus Fusarium.</title>
        <authorList>
            <person name="Kim H.-S."/>
            <person name="Busman M."/>
            <person name="Brown D.W."/>
            <person name="Divon H."/>
            <person name="Uhlig S."/>
            <person name="Proctor R.H."/>
        </authorList>
    </citation>
    <scope>NUCLEOTIDE SEQUENCE [LARGE SCALE GENOMIC DNA]</scope>
    <source>
        <strain evidence="2 3">NRRL 66243</strain>
    </source>
</reference>
<organism evidence="2 3">
    <name type="scientific">Fusarium tjaetaba</name>
    <dbReference type="NCBI Taxonomy" id="1567544"/>
    <lineage>
        <taxon>Eukaryota</taxon>
        <taxon>Fungi</taxon>
        <taxon>Dikarya</taxon>
        <taxon>Ascomycota</taxon>
        <taxon>Pezizomycotina</taxon>
        <taxon>Sordariomycetes</taxon>
        <taxon>Hypocreomycetidae</taxon>
        <taxon>Hypocreales</taxon>
        <taxon>Nectriaceae</taxon>
        <taxon>Fusarium</taxon>
        <taxon>Fusarium fujikuroi species complex</taxon>
    </lineage>
</organism>
<accession>A0A8H5W776</accession>
<name>A0A8H5W776_9HYPO</name>
<feature type="compositionally biased region" description="Polar residues" evidence="1">
    <location>
        <begin position="253"/>
        <end position="280"/>
    </location>
</feature>
<dbReference type="Proteomes" id="UP000530670">
    <property type="component" value="Unassembled WGS sequence"/>
</dbReference>
<gene>
    <name evidence="2" type="ORF">FTJAE_1476</name>
</gene>
<comment type="caution">
    <text evidence="2">The sequence shown here is derived from an EMBL/GenBank/DDBJ whole genome shotgun (WGS) entry which is preliminary data.</text>
</comment>
<feature type="region of interest" description="Disordered" evidence="1">
    <location>
        <begin position="1"/>
        <end position="35"/>
    </location>
</feature>
<evidence type="ECO:0000256" key="1">
    <source>
        <dbReference type="SAM" id="MobiDB-lite"/>
    </source>
</evidence>
<feature type="region of interest" description="Disordered" evidence="1">
    <location>
        <begin position="224"/>
        <end position="280"/>
    </location>
</feature>
<feature type="compositionally biased region" description="Low complexity" evidence="1">
    <location>
        <begin position="226"/>
        <end position="241"/>
    </location>
</feature>
<evidence type="ECO:0000313" key="2">
    <source>
        <dbReference type="EMBL" id="KAF5647793.1"/>
    </source>
</evidence>
<dbReference type="RefSeq" id="XP_037211328.1">
    <property type="nucleotide sequence ID" value="XM_037347569.1"/>
</dbReference>
<feature type="compositionally biased region" description="Polar residues" evidence="1">
    <location>
        <begin position="352"/>
        <end position="363"/>
    </location>
</feature>
<dbReference type="EMBL" id="JAAQRI010000028">
    <property type="protein sequence ID" value="KAF5647793.1"/>
    <property type="molecule type" value="Genomic_DNA"/>
</dbReference>
<feature type="region of interest" description="Disordered" evidence="1">
    <location>
        <begin position="343"/>
        <end position="363"/>
    </location>
</feature>
<dbReference type="AlphaFoldDB" id="A0A8H5W776"/>
<proteinExistence type="predicted"/>
<dbReference type="OrthoDB" id="3564303at2759"/>
<dbReference type="PANTHER" id="PTHR38166">
    <property type="entry name" value="C2H2-TYPE DOMAIN-CONTAINING PROTEIN-RELATED"/>
    <property type="match status" value="1"/>
</dbReference>
<keyword evidence="3" id="KW-1185">Reference proteome</keyword>
<dbReference type="PANTHER" id="PTHR38166:SF1">
    <property type="entry name" value="C2H2-TYPE DOMAIN-CONTAINING PROTEIN"/>
    <property type="match status" value="1"/>
</dbReference>
<dbReference type="GeneID" id="59299839"/>
<evidence type="ECO:0008006" key="4">
    <source>
        <dbReference type="Google" id="ProtNLM"/>
    </source>
</evidence>
<sequence>MNLGNCEPHQGAGQGGRCANKRRRQDQNDGVDDGPKYPLARLSTLSFECPFSKLNPHQYPECRGYRLSRLSDVMQHIKRQHHIREVKIKHDATVREEDAVLYCARCRDLFRGMGAAYRLRIHSTSEPQCHETDIERSGVTIPKELKALKSELELHKRESEMERWYIIWDRLFPGKDRPRSPHVEISVPRLQVESILRDELQSKQGLGQERAQSIIRQATDRIYKTSPQPRSSSSVPPQAQPNNVHTAPIPSFHTPSYLPSNPPFTSQALQSQTQGFNHNAGQPSAAGVYVTPNTFTEYCAPSPVPGSEAYTNSGNTFVPTEYSTVHDSLYSVTSYNGYPNAPFEPATEDHNYSNAYGNDSSHF</sequence>
<protein>
    <recommendedName>
        <fullName evidence="4">C2H2-type domain-containing protein</fullName>
    </recommendedName>
</protein>
<evidence type="ECO:0000313" key="3">
    <source>
        <dbReference type="Proteomes" id="UP000530670"/>
    </source>
</evidence>